<sequence length="192" mass="22157">MIFSIDRLDYTKGLIARVKAVESLLNKNPDLSQKFMYLMIVTPSRTNVNEYMDLKNELEMNIGRINGEYGRIGWHPITYIYRKLSQKTLINYYKWADIALITPLIDGLNLVCKEFIAASKKGVLILSEFAGASEELSEVIKVNPNSIEALSSSLKTALNMPEYEVLERLESLKERVRRRDIHWWAKKVIDTV</sequence>
<proteinExistence type="predicted"/>
<dbReference type="SUPFAM" id="SSF53756">
    <property type="entry name" value="UDP-Glycosyltransferase/glycogen phosphorylase"/>
    <property type="match status" value="1"/>
</dbReference>
<protein>
    <submittedName>
        <fullName evidence="1">Trehalose-6-phosphate synthase</fullName>
    </submittedName>
</protein>
<organism evidence="1">
    <name type="scientific">mine drainage metagenome</name>
    <dbReference type="NCBI Taxonomy" id="410659"/>
    <lineage>
        <taxon>unclassified sequences</taxon>
        <taxon>metagenomes</taxon>
        <taxon>ecological metagenomes</taxon>
    </lineage>
</organism>
<reference evidence="1" key="1">
    <citation type="submission" date="2013-08" db="EMBL/GenBank/DDBJ databases">
        <authorList>
            <person name="Mendez C."/>
            <person name="Richter M."/>
            <person name="Ferrer M."/>
            <person name="Sanchez J."/>
        </authorList>
    </citation>
    <scope>NUCLEOTIDE SEQUENCE</scope>
</reference>
<dbReference type="InterPro" id="IPR001830">
    <property type="entry name" value="Glyco_trans_20"/>
</dbReference>
<dbReference type="Gene3D" id="3.40.50.2000">
    <property type="entry name" value="Glycogen Phosphorylase B"/>
    <property type="match status" value="1"/>
</dbReference>
<reference evidence="1" key="2">
    <citation type="journal article" date="2014" name="ISME J.">
        <title>Microbial stratification in low pH oxic and suboxic macroscopic growths along an acid mine drainage.</title>
        <authorList>
            <person name="Mendez-Garcia C."/>
            <person name="Mesa V."/>
            <person name="Sprenger R.R."/>
            <person name="Richter M."/>
            <person name="Diez M.S."/>
            <person name="Solano J."/>
            <person name="Bargiela R."/>
            <person name="Golyshina O.V."/>
            <person name="Manteca A."/>
            <person name="Ramos J.L."/>
            <person name="Gallego J.R."/>
            <person name="Llorente I."/>
            <person name="Martins Dos Santos V.A."/>
            <person name="Jensen O.N."/>
            <person name="Pelaez A.I."/>
            <person name="Sanchez J."/>
            <person name="Ferrer M."/>
        </authorList>
    </citation>
    <scope>NUCLEOTIDE SEQUENCE</scope>
</reference>
<dbReference type="GO" id="GO:0003825">
    <property type="term" value="F:alpha,alpha-trehalose-phosphate synthase (UDP-forming) activity"/>
    <property type="evidence" value="ECO:0007669"/>
    <property type="project" value="TreeGrafter"/>
</dbReference>
<comment type="caution">
    <text evidence="1">The sequence shown here is derived from an EMBL/GenBank/DDBJ whole genome shotgun (WGS) entry which is preliminary data.</text>
</comment>
<name>T1C1Q5_9ZZZZ</name>
<dbReference type="GO" id="GO:0005992">
    <property type="term" value="P:trehalose biosynthetic process"/>
    <property type="evidence" value="ECO:0007669"/>
    <property type="project" value="InterPro"/>
</dbReference>
<dbReference type="Pfam" id="PF00982">
    <property type="entry name" value="Glyco_transf_20"/>
    <property type="match status" value="1"/>
</dbReference>
<evidence type="ECO:0000313" key="1">
    <source>
        <dbReference type="EMBL" id="EQD60055.1"/>
    </source>
</evidence>
<dbReference type="AlphaFoldDB" id="T1C1Q5"/>
<gene>
    <name evidence="1" type="ORF">B1A_10284</name>
</gene>
<accession>T1C1Q5</accession>
<dbReference type="PANTHER" id="PTHR10788:SF106">
    <property type="entry name" value="BCDNA.GH08860"/>
    <property type="match status" value="1"/>
</dbReference>
<feature type="non-terminal residue" evidence="1">
    <location>
        <position position="192"/>
    </location>
</feature>
<dbReference type="EMBL" id="AUZX01007321">
    <property type="protein sequence ID" value="EQD60055.1"/>
    <property type="molecule type" value="Genomic_DNA"/>
</dbReference>
<dbReference type="PANTHER" id="PTHR10788">
    <property type="entry name" value="TREHALOSE-6-PHOSPHATE SYNTHASE"/>
    <property type="match status" value="1"/>
</dbReference>